<reference evidence="1" key="1">
    <citation type="submission" date="2020-10" db="EMBL/GenBank/DDBJ databases">
        <authorList>
            <person name="Castelo-Branco R."/>
            <person name="Eusebio N."/>
            <person name="Adriana R."/>
            <person name="Vieira A."/>
            <person name="Brugerolle De Fraissinette N."/>
            <person name="Rezende De Castro R."/>
            <person name="Schneider M.P."/>
            <person name="Vasconcelos V."/>
            <person name="Leao P.N."/>
        </authorList>
    </citation>
    <scope>NUCLEOTIDE SEQUENCE</scope>
    <source>
        <strain evidence="1">LEGE 06105</strain>
    </source>
</reference>
<accession>A0A8J7FN03</accession>
<proteinExistence type="predicted"/>
<keyword evidence="2" id="KW-1185">Reference proteome</keyword>
<dbReference type="Proteomes" id="UP000620559">
    <property type="component" value="Unassembled WGS sequence"/>
</dbReference>
<dbReference type="RefSeq" id="WP_193924786.1">
    <property type="nucleotide sequence ID" value="NZ_JADEWL010000154.1"/>
</dbReference>
<dbReference type="EMBL" id="JADEWL010000154">
    <property type="protein sequence ID" value="MBE9216296.1"/>
    <property type="molecule type" value="Genomic_DNA"/>
</dbReference>
<dbReference type="AlphaFoldDB" id="A0A8J7FN03"/>
<sequence length="170" mass="19580">MTNTNSKKPQISRVGVVGEGRMRNAEAEVKKIELNEKINYQQVQQLTAKHEEEKFKTSIAWTKADTTGINAQIQEITYQQTGIERDIALANRDIKYVELGMIEDKLQLLEHRAELEHVKSVKQLEGMSIEIDQLEFKNNETKQIGEAFGVNYKQRTFPVQKIKSYLKEGL</sequence>
<name>A0A8J7FN03_9CYAN</name>
<organism evidence="1 2">
    <name type="scientific">Plectonema cf. radiosum LEGE 06105</name>
    <dbReference type="NCBI Taxonomy" id="945769"/>
    <lineage>
        <taxon>Bacteria</taxon>
        <taxon>Bacillati</taxon>
        <taxon>Cyanobacteriota</taxon>
        <taxon>Cyanophyceae</taxon>
        <taxon>Oscillatoriophycideae</taxon>
        <taxon>Oscillatoriales</taxon>
        <taxon>Microcoleaceae</taxon>
        <taxon>Plectonema</taxon>
    </lineage>
</organism>
<evidence type="ECO:0000313" key="2">
    <source>
        <dbReference type="Proteomes" id="UP000620559"/>
    </source>
</evidence>
<protein>
    <submittedName>
        <fullName evidence="1">Uncharacterized protein</fullName>
    </submittedName>
</protein>
<comment type="caution">
    <text evidence="1">The sequence shown here is derived from an EMBL/GenBank/DDBJ whole genome shotgun (WGS) entry which is preliminary data.</text>
</comment>
<gene>
    <name evidence="1" type="ORF">IQ247_27150</name>
</gene>
<evidence type="ECO:0000313" key="1">
    <source>
        <dbReference type="EMBL" id="MBE9216296.1"/>
    </source>
</evidence>